<dbReference type="AlphaFoldDB" id="A0A1X0QHX9"/>
<keyword evidence="4" id="KW-1185">Reference proteome</keyword>
<sequence length="182" mass="21136">MSKSGFMIHFIRNKDNKAINELKCILSQYSLDQNSVYESEFNFSKLLNVNKQPIIKLLKSYTCKMLVSCDKIDNELLNHIYNSTFQSIQKVIPLELVIVYKLSIIKSFLKTKTKLINENDTFKIECKLLKCNKVSRKEELFELIFSLFNNKVNLTTPDFVITIQSIENVIGVSLIDKNNKLI</sequence>
<proteinExistence type="predicted"/>
<dbReference type="Gene3D" id="3.30.2300.10">
    <property type="entry name" value="THUMP superfamily"/>
    <property type="match status" value="1"/>
</dbReference>
<feature type="domain" description="THUMP" evidence="1">
    <location>
        <begin position="113"/>
        <end position="174"/>
    </location>
</feature>
<organism evidence="3 5">
    <name type="scientific">Hepatospora eriocheir</name>
    <dbReference type="NCBI Taxonomy" id="1081669"/>
    <lineage>
        <taxon>Eukaryota</taxon>
        <taxon>Fungi</taxon>
        <taxon>Fungi incertae sedis</taxon>
        <taxon>Microsporidia</taxon>
        <taxon>Hepatosporidae</taxon>
        <taxon>Hepatospora</taxon>
    </lineage>
</organism>
<evidence type="ECO:0000313" key="5">
    <source>
        <dbReference type="Proteomes" id="UP000192501"/>
    </source>
</evidence>
<dbReference type="InterPro" id="IPR004114">
    <property type="entry name" value="THUMP_dom"/>
</dbReference>
<dbReference type="Proteomes" id="UP000192356">
    <property type="component" value="Unassembled WGS sequence"/>
</dbReference>
<reference evidence="4 5" key="1">
    <citation type="journal article" date="2017" name="Environ. Microbiol.">
        <title>Decay of the glycolytic pathway and adaptation to intranuclear parasitism within Enterocytozoonidae microsporidia.</title>
        <authorList>
            <person name="Wiredu Boakye D."/>
            <person name="Jaroenlak P."/>
            <person name="Prachumwat A."/>
            <person name="Williams T.A."/>
            <person name="Bateman K.S."/>
            <person name="Itsathitphaisarn O."/>
            <person name="Sritunyalucksana K."/>
            <person name="Paszkiewicz K.H."/>
            <person name="Moore K.A."/>
            <person name="Stentiford G.D."/>
            <person name="Williams B.A."/>
        </authorList>
    </citation>
    <scope>NUCLEOTIDE SEQUENCE [LARGE SCALE GENOMIC DNA]</scope>
    <source>
        <strain evidence="5">canceri</strain>
        <strain evidence="3">Canceri</strain>
        <strain evidence="2 4">GB1</strain>
    </source>
</reference>
<evidence type="ECO:0000313" key="3">
    <source>
        <dbReference type="EMBL" id="ORD99373.1"/>
    </source>
</evidence>
<dbReference type="Proteomes" id="UP000192501">
    <property type="component" value="Unassembled WGS sequence"/>
</dbReference>
<evidence type="ECO:0000313" key="4">
    <source>
        <dbReference type="Proteomes" id="UP000192356"/>
    </source>
</evidence>
<dbReference type="VEuPathDB" id="MicrosporidiaDB:A0H76_958"/>
<dbReference type="VEuPathDB" id="MicrosporidiaDB:HERIO_988"/>
<accession>A0A1X0QHX9</accession>
<gene>
    <name evidence="3" type="ORF">A0H76_958</name>
    <name evidence="2" type="ORF">HERIO_988</name>
</gene>
<name>A0A1X0QHX9_9MICR</name>
<evidence type="ECO:0000259" key="1">
    <source>
        <dbReference type="Pfam" id="PF02926"/>
    </source>
</evidence>
<dbReference type="EMBL" id="LVKB01000040">
    <property type="protein sequence ID" value="ORD97113.1"/>
    <property type="molecule type" value="Genomic_DNA"/>
</dbReference>
<comment type="caution">
    <text evidence="3">The sequence shown here is derived from an EMBL/GenBank/DDBJ whole genome shotgun (WGS) entry which is preliminary data.</text>
</comment>
<dbReference type="GO" id="GO:0003723">
    <property type="term" value="F:RNA binding"/>
    <property type="evidence" value="ECO:0007669"/>
    <property type="project" value="InterPro"/>
</dbReference>
<dbReference type="EMBL" id="LTAI01000213">
    <property type="protein sequence ID" value="ORD99373.1"/>
    <property type="molecule type" value="Genomic_DNA"/>
</dbReference>
<evidence type="ECO:0000313" key="2">
    <source>
        <dbReference type="EMBL" id="ORD97113.1"/>
    </source>
</evidence>
<dbReference type="Pfam" id="PF02926">
    <property type="entry name" value="THUMP"/>
    <property type="match status" value="1"/>
</dbReference>
<protein>
    <recommendedName>
        <fullName evidence="1">THUMP domain-containing protein</fullName>
    </recommendedName>
</protein>
<dbReference type="SUPFAM" id="SSF143437">
    <property type="entry name" value="THUMP domain-like"/>
    <property type="match status" value="1"/>
</dbReference>